<sequence>MSSHYEWGQARTSNYHLVTRETAPEEWNLPDPTDPWSVGVTSAHALGLFNENGDGTVLEGEAGEILDYVDLLHAYAHRELDGLVEYETRPCAQCGDQVLALSSRDWCDACEAITIPGDVWTAFLEQESQLDQEHPGEVSLSAVVGEILRLMAEREQASTAQ</sequence>
<proteinExistence type="predicted"/>
<evidence type="ECO:0000313" key="1">
    <source>
        <dbReference type="EMBL" id="QNJ96575.1"/>
    </source>
</evidence>
<protein>
    <submittedName>
        <fullName evidence="1">Uncharacterized protein</fullName>
    </submittedName>
</protein>
<accession>A0A7G8PQF9</accession>
<name>A0A7G8PQF9_9MYCO</name>
<organism evidence="1 2">
    <name type="scientific">Mycolicibacterium fluoranthenivorans</name>
    <dbReference type="NCBI Taxonomy" id="258505"/>
    <lineage>
        <taxon>Bacteria</taxon>
        <taxon>Bacillati</taxon>
        <taxon>Actinomycetota</taxon>
        <taxon>Actinomycetes</taxon>
        <taxon>Mycobacteriales</taxon>
        <taxon>Mycobacteriaceae</taxon>
        <taxon>Mycolicibacterium</taxon>
    </lineage>
</organism>
<reference evidence="1 2" key="1">
    <citation type="submission" date="2020-07" db="EMBL/GenBank/DDBJ databases">
        <title>Draft genome sequence of four isobutane-metabolizing strains capable of cometabolically degrading diverse ether contaminants.</title>
        <authorList>
            <person name="Chen W."/>
            <person name="Faulkner N."/>
            <person name="Smith C."/>
            <person name="Hyman M."/>
        </authorList>
    </citation>
    <scope>NUCLEOTIDE SEQUENCE [LARGE SCALE GENOMIC DNA]</scope>
    <source>
        <strain evidence="1 2">2A</strain>
        <plasmid evidence="1 2">unnamed1</plasmid>
    </source>
</reference>
<dbReference type="KEGG" id="mflu:HZU40_34200"/>
<keyword evidence="1" id="KW-0614">Plasmid</keyword>
<dbReference type="AlphaFoldDB" id="A0A7G8PQF9"/>
<dbReference type="Proteomes" id="UP000515498">
    <property type="component" value="Plasmid unnamed1"/>
</dbReference>
<geneLocation type="plasmid" evidence="1 2">
    <name>unnamed1</name>
</geneLocation>
<evidence type="ECO:0000313" key="2">
    <source>
        <dbReference type="Proteomes" id="UP000515498"/>
    </source>
</evidence>
<dbReference type="RefSeq" id="WP_187099665.1">
    <property type="nucleotide sequence ID" value="NZ_CP059895.1"/>
</dbReference>
<dbReference type="EMBL" id="CP059895">
    <property type="protein sequence ID" value="QNJ96575.1"/>
    <property type="molecule type" value="Genomic_DNA"/>
</dbReference>
<gene>
    <name evidence="1" type="ORF">HZU40_34200</name>
</gene>